<keyword evidence="5 7" id="KW-1133">Transmembrane helix</keyword>
<dbReference type="PANTHER" id="PTHR30043:SF1">
    <property type="entry name" value="ABC TRANSPORT SYSTEM PERMEASE PROTEIN P69"/>
    <property type="match status" value="1"/>
</dbReference>
<dbReference type="Pfam" id="PF00528">
    <property type="entry name" value="BPD_transp_1"/>
    <property type="match status" value="1"/>
</dbReference>
<dbReference type="KEGG" id="soa:G3M56_008115"/>
<dbReference type="Proteomes" id="UP000475117">
    <property type="component" value="Chromosome"/>
</dbReference>
<sequence>MPQATTETTIESRLDQLEASRNRDRFLWISAFIFGGFVIWAFLALASDVPDLIEALGGRNAQRFFDELVPYPVRQSDSWADLGPWAAELFAEHGASAVTGTFGIATIGIMIAAAAAALISPIAASTLATAHPYGLFHGNSPAPIRVGWGIVRGISRALFLLTRAIPEYIYAFLLLSIFGPSLWALILALAIHNIGILGRLGSEVIENFPAGTSSAQMMVGGTRTQAVVSAIFPASLNRVLVYFFYRWETCVREATVLGLVGIPSLGLLIDEARARLYYDEMFFFVLLGAALVFAGDITSNIVRTRLREAA</sequence>
<dbReference type="InterPro" id="IPR000515">
    <property type="entry name" value="MetI-like"/>
</dbReference>
<comment type="similarity">
    <text evidence="7">Belongs to the binding-protein-dependent transport system permease family.</text>
</comment>
<dbReference type="PROSITE" id="PS50928">
    <property type="entry name" value="ABC_TM1"/>
    <property type="match status" value="1"/>
</dbReference>
<dbReference type="AlphaFoldDB" id="A0A6B3L0G2"/>
<evidence type="ECO:0000256" key="5">
    <source>
        <dbReference type="ARBA" id="ARBA00022989"/>
    </source>
</evidence>
<keyword evidence="9" id="KW-1185">Reference proteome</keyword>
<name>A0A6B3L0G2_9BACT</name>
<feature type="transmembrane region" description="Helical" evidence="7">
    <location>
        <begin position="168"/>
        <end position="191"/>
    </location>
</feature>
<dbReference type="Gene3D" id="1.10.3720.10">
    <property type="entry name" value="MetI-like"/>
    <property type="match status" value="1"/>
</dbReference>
<keyword evidence="4 7" id="KW-0812">Transmembrane</keyword>
<evidence type="ECO:0000256" key="3">
    <source>
        <dbReference type="ARBA" id="ARBA00022475"/>
    </source>
</evidence>
<evidence type="ECO:0000256" key="6">
    <source>
        <dbReference type="ARBA" id="ARBA00023136"/>
    </source>
</evidence>
<evidence type="ECO:0000313" key="8">
    <source>
        <dbReference type="EMBL" id="QQL43861.1"/>
    </source>
</evidence>
<reference evidence="8 9" key="1">
    <citation type="submission" date="2020-12" db="EMBL/GenBank/DDBJ databases">
        <title>Sulforoseuscoccus oceanibium gen. nov., sp. nov., a representative of the phylum Verrucomicrobia with special cytoplasmic membrane, and proposal of Sulforoseuscoccusaceae fam. nov.</title>
        <authorList>
            <person name="Xi F."/>
        </authorList>
    </citation>
    <scope>NUCLEOTIDE SEQUENCE [LARGE SCALE GENOMIC DNA]</scope>
    <source>
        <strain evidence="8 9">T37</strain>
    </source>
</reference>
<evidence type="ECO:0000256" key="7">
    <source>
        <dbReference type="RuleBase" id="RU363032"/>
    </source>
</evidence>
<keyword evidence="3" id="KW-1003">Cell membrane</keyword>
<dbReference type="CDD" id="cd06261">
    <property type="entry name" value="TM_PBP2"/>
    <property type="match status" value="1"/>
</dbReference>
<evidence type="ECO:0000256" key="4">
    <source>
        <dbReference type="ARBA" id="ARBA00022692"/>
    </source>
</evidence>
<evidence type="ECO:0000313" key="9">
    <source>
        <dbReference type="Proteomes" id="UP000475117"/>
    </source>
</evidence>
<organism evidence="8 9">
    <name type="scientific">Sulfuriroseicoccus oceanibius</name>
    <dbReference type="NCBI Taxonomy" id="2707525"/>
    <lineage>
        <taxon>Bacteria</taxon>
        <taxon>Pseudomonadati</taxon>
        <taxon>Verrucomicrobiota</taxon>
        <taxon>Verrucomicrobiia</taxon>
        <taxon>Verrucomicrobiales</taxon>
        <taxon>Verrucomicrobiaceae</taxon>
        <taxon>Sulfuriroseicoccus</taxon>
    </lineage>
</organism>
<comment type="subcellular location">
    <subcellularLocation>
        <location evidence="1 7">Cell membrane</location>
        <topology evidence="1 7">Multi-pass membrane protein</topology>
    </subcellularLocation>
</comment>
<dbReference type="InterPro" id="IPR035906">
    <property type="entry name" value="MetI-like_sf"/>
</dbReference>
<proteinExistence type="inferred from homology"/>
<keyword evidence="6 7" id="KW-0472">Membrane</keyword>
<keyword evidence="2 7" id="KW-0813">Transport</keyword>
<dbReference type="PANTHER" id="PTHR30043">
    <property type="entry name" value="PHOSPHONATES TRANSPORT SYSTEM PERMEASE PROTEIN"/>
    <property type="match status" value="1"/>
</dbReference>
<dbReference type="EMBL" id="CP066776">
    <property type="protein sequence ID" value="QQL43861.1"/>
    <property type="molecule type" value="Genomic_DNA"/>
</dbReference>
<dbReference type="GO" id="GO:0055085">
    <property type="term" value="P:transmembrane transport"/>
    <property type="evidence" value="ECO:0007669"/>
    <property type="project" value="InterPro"/>
</dbReference>
<feature type="transmembrane region" description="Helical" evidence="7">
    <location>
        <begin position="102"/>
        <end position="130"/>
    </location>
</feature>
<protein>
    <submittedName>
        <fullName evidence="8">ABC transporter permease subunit</fullName>
    </submittedName>
</protein>
<dbReference type="SUPFAM" id="SSF161098">
    <property type="entry name" value="MetI-like"/>
    <property type="match status" value="1"/>
</dbReference>
<gene>
    <name evidence="8" type="ORF">G3M56_008115</name>
</gene>
<evidence type="ECO:0000256" key="1">
    <source>
        <dbReference type="ARBA" id="ARBA00004651"/>
    </source>
</evidence>
<feature type="transmembrane region" description="Helical" evidence="7">
    <location>
        <begin position="26"/>
        <end position="46"/>
    </location>
</feature>
<accession>A0A6B3L0G2</accession>
<dbReference type="GO" id="GO:0005886">
    <property type="term" value="C:plasma membrane"/>
    <property type="evidence" value="ECO:0007669"/>
    <property type="project" value="UniProtKB-SubCell"/>
</dbReference>
<dbReference type="RefSeq" id="WP_164361886.1">
    <property type="nucleotide sequence ID" value="NZ_CP066776.1"/>
</dbReference>
<feature type="transmembrane region" description="Helical" evidence="7">
    <location>
        <begin position="281"/>
        <end position="302"/>
    </location>
</feature>
<evidence type="ECO:0000256" key="2">
    <source>
        <dbReference type="ARBA" id="ARBA00022448"/>
    </source>
</evidence>